<sequence>MTAPANPRRSGKGHDAAISLQQDDDLQRWSIARSVLRSIESAPDNWSTRIGLYGKWGSGKTSVLNFIEEQARIRNESKPDGITWVVVRFSAWDAEGRDGVIQRFYQALLEQLEKGAWAGKSFKDLGRGIARLLGNVAEIGKSVAQVMDPITGTMVSKGTQIAEQTGQLLSSKLAFNRKELEALCADLQRTRIVVFIDDLDRADPTAIPKAMLALRELLDWPSFAFVLAFDLDVVSKALSLYSAAYGENGQRFLEKIIDISITLPEPTEEQARRLAWRAFRECCPFIPEASFKQVAQWFPRNPRLVKAITRDLGQLKTVACRHGNDELAWDAIILQTIIRHEAPATLERLEPSLLGRDRQSLRGETDEERETFQREAIQLTLGSTMPDHAPAFVRLKNQLAALHDLRKSTYRARIRYEMGLLAQEPSITSYEHRLFLNEWAEDFDDLRIDQLLASGTDAAQTEKPAVALNLIWLTIGSYCQGMRELVSQVDQHVYDQQLEYLGVQLNLLEKVWGDTPHEALQEVSGHYGLCCSLIDGLLSLRERDTDQSMHAQYQREIALVTAAATTCSDRVRLHDWAMERLLAGGIAHLYDSYKRARLEGVANLLKDDAVSDLLTVFEAPMGVERLFKDPSPAAIQRQWRLFNARSPFYQEAGQAKLIAWLESTANDRQAEGVAAGNMLDYLVGLAVHNHTGAEGGGHDVQRLQALIPVAWDAAMKRSEYHRFPKQLLDKWDSLVNAGIDKSWIPLPSNLAELDRQRSN</sequence>
<proteinExistence type="predicted"/>
<accession>A0A380T1P7</accession>
<protein>
    <submittedName>
        <fullName evidence="2">Phage T7 exclusion protein</fullName>
    </submittedName>
</protein>
<evidence type="ECO:0000313" key="2">
    <source>
        <dbReference type="EMBL" id="SUQ63754.1"/>
    </source>
</evidence>
<name>A0A380T1P7_9PSED</name>
<dbReference type="EMBL" id="UIDD01000008">
    <property type="protein sequence ID" value="SUQ63754.1"/>
    <property type="molecule type" value="Genomic_DNA"/>
</dbReference>
<dbReference type="SUPFAM" id="SSF52540">
    <property type="entry name" value="P-loop containing nucleoside triphosphate hydrolases"/>
    <property type="match status" value="1"/>
</dbReference>
<dbReference type="InterPro" id="IPR052754">
    <property type="entry name" value="NTPase_KAP_P-loop"/>
</dbReference>
<organism evidence="2 3">
    <name type="scientific">Pseudomonas wadenswilerensis</name>
    <dbReference type="NCBI Taxonomy" id="1785161"/>
    <lineage>
        <taxon>Bacteria</taxon>
        <taxon>Pseudomonadati</taxon>
        <taxon>Pseudomonadota</taxon>
        <taxon>Gammaproteobacteria</taxon>
        <taxon>Pseudomonadales</taxon>
        <taxon>Pseudomonadaceae</taxon>
        <taxon>Pseudomonas</taxon>
    </lineage>
</organism>
<keyword evidence="3" id="KW-1185">Reference proteome</keyword>
<evidence type="ECO:0000259" key="1">
    <source>
        <dbReference type="Pfam" id="PF07693"/>
    </source>
</evidence>
<dbReference type="RefSeq" id="WP_167458905.1">
    <property type="nucleotide sequence ID" value="NZ_CBCSFG010000015.1"/>
</dbReference>
<dbReference type="Pfam" id="PF07693">
    <property type="entry name" value="KAP_NTPase"/>
    <property type="match status" value="1"/>
</dbReference>
<dbReference type="Gene3D" id="3.40.50.300">
    <property type="entry name" value="P-loop containing nucleotide triphosphate hydrolases"/>
    <property type="match status" value="1"/>
</dbReference>
<reference evidence="3" key="1">
    <citation type="submission" date="2018-07" db="EMBL/GenBank/DDBJ databases">
        <authorList>
            <person name="Blom J."/>
        </authorList>
    </citation>
    <scope>NUCLEOTIDE SEQUENCE [LARGE SCALE GENOMIC DNA]</scope>
    <source>
        <strain evidence="3">CCOS 864</strain>
    </source>
</reference>
<dbReference type="PANTHER" id="PTHR22674:SF6">
    <property type="entry name" value="NTPASE KAP FAMILY P-LOOP DOMAIN-CONTAINING PROTEIN 1"/>
    <property type="match status" value="1"/>
</dbReference>
<evidence type="ECO:0000313" key="3">
    <source>
        <dbReference type="Proteomes" id="UP000255177"/>
    </source>
</evidence>
<dbReference type="PANTHER" id="PTHR22674">
    <property type="entry name" value="NTPASE, KAP FAMILY P-LOOP DOMAIN-CONTAINING 1"/>
    <property type="match status" value="1"/>
</dbReference>
<dbReference type="Proteomes" id="UP000255177">
    <property type="component" value="Unassembled WGS sequence"/>
</dbReference>
<feature type="domain" description="KAP NTPase" evidence="1">
    <location>
        <begin position="45"/>
        <end position="279"/>
    </location>
</feature>
<dbReference type="InterPro" id="IPR011646">
    <property type="entry name" value="KAP_P-loop"/>
</dbReference>
<dbReference type="AlphaFoldDB" id="A0A380T1P7"/>
<dbReference type="InterPro" id="IPR027417">
    <property type="entry name" value="P-loop_NTPase"/>
</dbReference>
<gene>
    <name evidence="2" type="primary">pifA</name>
    <name evidence="2" type="ORF">CCOS864_03207</name>
</gene>